<protein>
    <recommendedName>
        <fullName evidence="4">5-formyltetrahydrofolate cyclo-ligase</fullName>
        <ecNumber evidence="4">6.3.3.2</ecNumber>
    </recommendedName>
</protein>
<comment type="cofactor">
    <cofactor evidence="4">
        <name>Mg(2+)</name>
        <dbReference type="ChEBI" id="CHEBI:18420"/>
    </cofactor>
</comment>
<dbReference type="InterPro" id="IPR024185">
    <property type="entry name" value="FTHF_cligase-like_sf"/>
</dbReference>
<comment type="caution">
    <text evidence="5">The sequence shown here is derived from an EMBL/GenBank/DDBJ whole genome shotgun (WGS) entry which is preliminary data.</text>
</comment>
<dbReference type="InterPro" id="IPR037171">
    <property type="entry name" value="NagB/RpiA_transferase-like"/>
</dbReference>
<proteinExistence type="inferred from homology"/>
<dbReference type="NCBIfam" id="TIGR02727">
    <property type="entry name" value="MTHFS_bact"/>
    <property type="match status" value="1"/>
</dbReference>
<dbReference type="Pfam" id="PF01812">
    <property type="entry name" value="5-FTHF_cyc-lig"/>
    <property type="match status" value="1"/>
</dbReference>
<accession>A0ABN3HDS6</accession>
<organism evidence="5 6">
    <name type="scientific">Dactylosporangium salmoneum</name>
    <dbReference type="NCBI Taxonomy" id="53361"/>
    <lineage>
        <taxon>Bacteria</taxon>
        <taxon>Bacillati</taxon>
        <taxon>Actinomycetota</taxon>
        <taxon>Actinomycetes</taxon>
        <taxon>Micromonosporales</taxon>
        <taxon>Micromonosporaceae</taxon>
        <taxon>Dactylosporangium</taxon>
    </lineage>
</organism>
<evidence type="ECO:0000256" key="1">
    <source>
        <dbReference type="ARBA" id="ARBA00010638"/>
    </source>
</evidence>
<comment type="similarity">
    <text evidence="1 4">Belongs to the 5-formyltetrahydrofolate cyclo-ligase family.</text>
</comment>
<keyword evidence="3 4" id="KW-0067">ATP-binding</keyword>
<keyword evidence="2 4" id="KW-0547">Nucleotide-binding</keyword>
<dbReference type="Gene3D" id="3.40.50.10420">
    <property type="entry name" value="NagB/RpiA/CoA transferase-like"/>
    <property type="match status" value="1"/>
</dbReference>
<keyword evidence="6" id="KW-1185">Reference proteome</keyword>
<keyword evidence="4" id="KW-0479">Metal-binding</keyword>
<evidence type="ECO:0000256" key="2">
    <source>
        <dbReference type="ARBA" id="ARBA00022741"/>
    </source>
</evidence>
<evidence type="ECO:0000256" key="4">
    <source>
        <dbReference type="RuleBase" id="RU361279"/>
    </source>
</evidence>
<comment type="catalytic activity">
    <reaction evidence="4">
        <text>(6S)-5-formyl-5,6,7,8-tetrahydrofolate + ATP = (6R)-5,10-methenyltetrahydrofolate + ADP + phosphate</text>
        <dbReference type="Rhea" id="RHEA:10488"/>
        <dbReference type="ChEBI" id="CHEBI:30616"/>
        <dbReference type="ChEBI" id="CHEBI:43474"/>
        <dbReference type="ChEBI" id="CHEBI:57455"/>
        <dbReference type="ChEBI" id="CHEBI:57457"/>
        <dbReference type="ChEBI" id="CHEBI:456216"/>
        <dbReference type="EC" id="6.3.3.2"/>
    </reaction>
</comment>
<dbReference type="InterPro" id="IPR002698">
    <property type="entry name" value="FTHF_cligase"/>
</dbReference>
<dbReference type="PANTHER" id="PTHR23407:SF1">
    <property type="entry name" value="5-FORMYLTETRAHYDROFOLATE CYCLO-LIGASE"/>
    <property type="match status" value="1"/>
</dbReference>
<name>A0ABN3HDS6_9ACTN</name>
<keyword evidence="4" id="KW-0460">Magnesium</keyword>
<dbReference type="Proteomes" id="UP001501444">
    <property type="component" value="Unassembled WGS sequence"/>
</dbReference>
<dbReference type="PANTHER" id="PTHR23407">
    <property type="entry name" value="ATPASE INHIBITOR/5-FORMYLTETRAHYDROFOLATE CYCLO-LIGASE"/>
    <property type="match status" value="1"/>
</dbReference>
<evidence type="ECO:0000313" key="5">
    <source>
        <dbReference type="EMBL" id="GAA2376077.1"/>
    </source>
</evidence>
<evidence type="ECO:0000256" key="3">
    <source>
        <dbReference type="ARBA" id="ARBA00022840"/>
    </source>
</evidence>
<reference evidence="5 6" key="1">
    <citation type="journal article" date="2019" name="Int. J. Syst. Evol. Microbiol.">
        <title>The Global Catalogue of Microorganisms (GCM) 10K type strain sequencing project: providing services to taxonomists for standard genome sequencing and annotation.</title>
        <authorList>
            <consortium name="The Broad Institute Genomics Platform"/>
            <consortium name="The Broad Institute Genome Sequencing Center for Infectious Disease"/>
            <person name="Wu L."/>
            <person name="Ma J."/>
        </authorList>
    </citation>
    <scope>NUCLEOTIDE SEQUENCE [LARGE SCALE GENOMIC DNA]</scope>
    <source>
        <strain evidence="5 6">JCM 3272</strain>
    </source>
</reference>
<dbReference type="EC" id="6.3.3.2" evidence="4"/>
<dbReference type="EMBL" id="BAAARV010000079">
    <property type="protein sequence ID" value="GAA2376077.1"/>
    <property type="molecule type" value="Genomic_DNA"/>
</dbReference>
<evidence type="ECO:0000313" key="6">
    <source>
        <dbReference type="Proteomes" id="UP001501444"/>
    </source>
</evidence>
<dbReference type="SUPFAM" id="SSF100950">
    <property type="entry name" value="NagB/RpiA/CoA transferase-like"/>
    <property type="match status" value="1"/>
</dbReference>
<sequence length="216" mass="22886">MVLPGVSPKSELRAHIRSVRRALPEHVRGNADRSLAVAAVDLVRQSAAETVAAYVPRRFEPGGDLLVPALAAAAPRLLLPVLLDDDDLDWAAYDGRLAPGRLGLLEPVGPRLGPEAVAEAGLVLLPGLAAAPDGTRLGQGGGSYDRVLRRVEAPAVVLLHPGEFLADVPSEPHDQRVCGAVEGAREGYDTAHVHWTKGCPMPQHWHSKYRSANDGG</sequence>
<gene>
    <name evidence="5" type="ORF">GCM10010170_079960</name>
</gene>